<dbReference type="Proteomes" id="UP000218267">
    <property type="component" value="Chromosome"/>
</dbReference>
<sequence length="530" mass="58072">MKNIKFLFLFSVLAMLFACEADYEPLNDYSDVDWYTSSFSQAKTVAVGKYLSFSDLSQNAVDHSWSFSDTSGCNFLTGRIVRQDSTYTQFIDENIGNESTEKTVSIIFTKAGIQGVKLRNTFNDKVVFKGTDTLESVMQDGLWVIDTTFVVDVYDSIQSAFKVFYEDVELVNVNFDEQHVLADSSSWPVKEIMAGEALKFVDMTTIGRPDSRTWSVGGGNPATSVDSAKVVSFYKLGTYFTRLNSSRTGESIPGGYKMKYVPLKIKVIKSTLPFDVVGQATEANDETISISLTGEMVPFAGKEGDFTVHVTNGAFDQDIAVASASIKSTNGTVLELKLTEPIYNSDAITVTYVGGTIMSSDERNLAAFTTVVKMYKPNLVVSGGFEDAGINWVAGSDHVAANLNEYSTTDPATGAYCMHLNTVAAGRNSVINTTNFSVITGKQYQVQWKIKVVAATGGGYEMRINKGGVIDAKFSGLWTGYGAPDGVWKTVTKTINYTDASPTLGIQILSYHITETYWDDISFSEYEPRP</sequence>
<evidence type="ECO:0000313" key="3">
    <source>
        <dbReference type="Proteomes" id="UP000218267"/>
    </source>
</evidence>
<name>A0A1Y1CEN3_9BACT</name>
<dbReference type="PROSITE" id="PS51257">
    <property type="entry name" value="PROKAR_LIPOPROTEIN"/>
    <property type="match status" value="1"/>
</dbReference>
<dbReference type="RefSeq" id="WP_096427420.1">
    <property type="nucleotide sequence ID" value="NZ_AP018042.1"/>
</dbReference>
<dbReference type="EMBL" id="AP018042">
    <property type="protein sequence ID" value="BAX78482.1"/>
    <property type="molecule type" value="Genomic_DNA"/>
</dbReference>
<proteinExistence type="predicted"/>
<keyword evidence="1" id="KW-0732">Signal</keyword>
<feature type="chain" id="PRO_5013344829" description="PKD domain-containing protein" evidence="1">
    <location>
        <begin position="21"/>
        <end position="530"/>
    </location>
</feature>
<evidence type="ECO:0008006" key="4">
    <source>
        <dbReference type="Google" id="ProtNLM"/>
    </source>
</evidence>
<dbReference type="KEGG" id="mbas:ALGA_0087"/>
<feature type="signal peptide" evidence="1">
    <location>
        <begin position="1"/>
        <end position="20"/>
    </location>
</feature>
<evidence type="ECO:0000256" key="1">
    <source>
        <dbReference type="SAM" id="SignalP"/>
    </source>
</evidence>
<organism evidence="2 3">
    <name type="scientific">Labilibaculum antarcticum</name>
    <dbReference type="NCBI Taxonomy" id="1717717"/>
    <lineage>
        <taxon>Bacteria</taxon>
        <taxon>Pseudomonadati</taxon>
        <taxon>Bacteroidota</taxon>
        <taxon>Bacteroidia</taxon>
        <taxon>Marinilabiliales</taxon>
        <taxon>Marinifilaceae</taxon>
        <taxon>Labilibaculum</taxon>
    </lineage>
</organism>
<dbReference type="Gene3D" id="2.60.120.260">
    <property type="entry name" value="Galactose-binding domain-like"/>
    <property type="match status" value="1"/>
</dbReference>
<accession>A0A1Y1CEN3</accession>
<reference evidence="2 3" key="1">
    <citation type="journal article" date="2018" name="Mar. Genomics">
        <title>Complete genome sequence of Marinifilaceae bacterium strain SPP2, isolated from the Antarctic marine sediment.</title>
        <authorList>
            <person name="Watanabe M."/>
            <person name="Kojima H."/>
            <person name="Fukui M."/>
        </authorList>
    </citation>
    <scope>NUCLEOTIDE SEQUENCE [LARGE SCALE GENOMIC DNA]</scope>
    <source>
        <strain evidence="2 3">SPP2</strain>
    </source>
</reference>
<protein>
    <recommendedName>
        <fullName evidence="4">PKD domain-containing protein</fullName>
    </recommendedName>
</protein>
<gene>
    <name evidence="2" type="ORF">ALGA_0087</name>
</gene>
<dbReference type="AlphaFoldDB" id="A0A1Y1CEN3"/>
<dbReference type="OrthoDB" id="9800955at2"/>
<evidence type="ECO:0000313" key="2">
    <source>
        <dbReference type="EMBL" id="BAX78482.1"/>
    </source>
</evidence>
<reference evidence="3" key="2">
    <citation type="journal article" date="2020" name="Antonie Van Leeuwenhoek">
        <title>Labilibaculum antarcticum sp. nov., a novel facultative anaerobic, psychrotorelant bacterium isolated from marine sediment of Antarctica.</title>
        <authorList>
            <person name="Watanabe M."/>
            <person name="Kojima H."/>
            <person name="Fukui M."/>
        </authorList>
    </citation>
    <scope>NUCLEOTIDE SEQUENCE [LARGE SCALE GENOMIC DNA]</scope>
    <source>
        <strain evidence="3">SPP2</strain>
    </source>
</reference>
<keyword evidence="3" id="KW-1185">Reference proteome</keyword>